<reference evidence="1" key="1">
    <citation type="submission" date="2023-04" db="EMBL/GenBank/DDBJ databases">
        <title>Draft Genome sequencing of Naganishia species isolated from polar environments using Oxford Nanopore Technology.</title>
        <authorList>
            <person name="Leo P."/>
            <person name="Venkateswaran K."/>
        </authorList>
    </citation>
    <scope>NUCLEOTIDE SEQUENCE</scope>
    <source>
        <strain evidence="1">MNA-CCFEE 5261</strain>
    </source>
</reference>
<name>A0ACC2V191_9TREE</name>
<keyword evidence="2" id="KW-1185">Reference proteome</keyword>
<evidence type="ECO:0000313" key="2">
    <source>
        <dbReference type="Proteomes" id="UP001241377"/>
    </source>
</evidence>
<evidence type="ECO:0000313" key="1">
    <source>
        <dbReference type="EMBL" id="KAJ9092626.1"/>
    </source>
</evidence>
<protein>
    <submittedName>
        <fullName evidence="1">Uncharacterized protein</fullName>
    </submittedName>
</protein>
<comment type="caution">
    <text evidence="1">The sequence shown here is derived from an EMBL/GenBank/DDBJ whole genome shotgun (WGS) entry which is preliminary data.</text>
</comment>
<organism evidence="1 2">
    <name type="scientific">Naganishia cerealis</name>
    <dbReference type="NCBI Taxonomy" id="610337"/>
    <lineage>
        <taxon>Eukaryota</taxon>
        <taxon>Fungi</taxon>
        <taxon>Dikarya</taxon>
        <taxon>Basidiomycota</taxon>
        <taxon>Agaricomycotina</taxon>
        <taxon>Tremellomycetes</taxon>
        <taxon>Filobasidiales</taxon>
        <taxon>Filobasidiaceae</taxon>
        <taxon>Naganishia</taxon>
    </lineage>
</organism>
<gene>
    <name evidence="1" type="ORF">QFC19_008664</name>
</gene>
<dbReference type="EMBL" id="JASBWR010000133">
    <property type="protein sequence ID" value="KAJ9092626.1"/>
    <property type="molecule type" value="Genomic_DNA"/>
</dbReference>
<sequence>MASRKRVSYSLAPPRTPPPALGLPPPANDAALRPSLSYRTFPPQQQQQQPHGDAHPTHCRGVTALALDTTTILRGHDAPRGILYTGGRDGLVASWEQGVPLVPAAAAATEGDVRQAGDSEPVRWERIGMTDDDDEDDEDGDEEYAFDAAASAERRGVSGGDTVPRRNVRNDASSTKWTVDKEAIQRDGALGVSPDPLLPRRDRVRTDSSTPPARPPAATDIQAVPAGPYGLGE</sequence>
<proteinExistence type="predicted"/>
<accession>A0ACC2V191</accession>
<dbReference type="Proteomes" id="UP001241377">
    <property type="component" value="Unassembled WGS sequence"/>
</dbReference>